<dbReference type="InterPro" id="IPR036188">
    <property type="entry name" value="FAD/NAD-bd_sf"/>
</dbReference>
<keyword evidence="1" id="KW-1133">Transmembrane helix</keyword>
<name>X0X3B8_9ZZZZ</name>
<keyword evidence="1" id="KW-0472">Membrane</keyword>
<protein>
    <recommendedName>
        <fullName evidence="3">FAD-dependent oxidoreductase 2 FAD binding domain-containing protein</fullName>
    </recommendedName>
</protein>
<dbReference type="AlphaFoldDB" id="X0X3B8"/>
<gene>
    <name evidence="2" type="ORF">S01H1_63703</name>
</gene>
<organism evidence="2">
    <name type="scientific">marine sediment metagenome</name>
    <dbReference type="NCBI Taxonomy" id="412755"/>
    <lineage>
        <taxon>unclassified sequences</taxon>
        <taxon>metagenomes</taxon>
        <taxon>ecological metagenomes</taxon>
    </lineage>
</organism>
<reference evidence="2" key="1">
    <citation type="journal article" date="2014" name="Front. Microbiol.">
        <title>High frequency of phylogenetically diverse reductive dehalogenase-homologous genes in deep subseafloor sedimentary metagenomes.</title>
        <authorList>
            <person name="Kawai M."/>
            <person name="Futagami T."/>
            <person name="Toyoda A."/>
            <person name="Takaki Y."/>
            <person name="Nishi S."/>
            <person name="Hori S."/>
            <person name="Arai W."/>
            <person name="Tsubouchi T."/>
            <person name="Morono Y."/>
            <person name="Uchiyama I."/>
            <person name="Ito T."/>
            <person name="Fujiyama A."/>
            <person name="Inagaki F."/>
            <person name="Takami H."/>
        </authorList>
    </citation>
    <scope>NUCLEOTIDE SEQUENCE</scope>
    <source>
        <strain evidence="2">Expedition CK06-06</strain>
    </source>
</reference>
<dbReference type="Gene3D" id="3.50.50.60">
    <property type="entry name" value="FAD/NAD(P)-binding domain"/>
    <property type="match status" value="1"/>
</dbReference>
<proteinExistence type="predicted"/>
<keyword evidence="1" id="KW-0812">Transmembrane</keyword>
<comment type="caution">
    <text evidence="2">The sequence shown here is derived from an EMBL/GenBank/DDBJ whole genome shotgun (WGS) entry which is preliminary data.</text>
</comment>
<dbReference type="Pfam" id="PF13450">
    <property type="entry name" value="NAD_binding_8"/>
    <property type="match status" value="1"/>
</dbReference>
<sequence>MNDPQAIEEVDLLIAGAGIGGSVAAKFAAMGGLDVLLIEKCKTPRHKPCSGIQFPYFERAKSAVTRCAFH</sequence>
<evidence type="ECO:0000256" key="1">
    <source>
        <dbReference type="SAM" id="Phobius"/>
    </source>
</evidence>
<dbReference type="SUPFAM" id="SSF51905">
    <property type="entry name" value="FAD/NAD(P)-binding domain"/>
    <property type="match status" value="1"/>
</dbReference>
<dbReference type="EMBL" id="BARS01041947">
    <property type="protein sequence ID" value="GAG37729.1"/>
    <property type="molecule type" value="Genomic_DNA"/>
</dbReference>
<evidence type="ECO:0000313" key="2">
    <source>
        <dbReference type="EMBL" id="GAG37729.1"/>
    </source>
</evidence>
<evidence type="ECO:0008006" key="3">
    <source>
        <dbReference type="Google" id="ProtNLM"/>
    </source>
</evidence>
<feature type="transmembrane region" description="Helical" evidence="1">
    <location>
        <begin position="12"/>
        <end position="37"/>
    </location>
</feature>
<accession>X0X3B8</accession>